<dbReference type="InterPro" id="IPR051021">
    <property type="entry name" value="Mito_Ser/Thr_phosphatase"/>
</dbReference>
<comment type="caution">
    <text evidence="2">The sequence shown here is derived from an EMBL/GenBank/DDBJ whole genome shotgun (WGS) entry which is preliminary data.</text>
</comment>
<gene>
    <name evidence="2" type="ORF">OPS25_05005</name>
</gene>
<evidence type="ECO:0000313" key="2">
    <source>
        <dbReference type="EMBL" id="MCW8107855.1"/>
    </source>
</evidence>
<dbReference type="SMART" id="SM00855">
    <property type="entry name" value="PGAM"/>
    <property type="match status" value="1"/>
</dbReference>
<dbReference type="EMBL" id="JAPFRD010000005">
    <property type="protein sequence ID" value="MCW8107855.1"/>
    <property type="molecule type" value="Genomic_DNA"/>
</dbReference>
<dbReference type="InterPro" id="IPR029033">
    <property type="entry name" value="His_PPase_superfam"/>
</dbReference>
<name>A0ABT3P520_9ALTE</name>
<keyword evidence="1" id="KW-0378">Hydrolase</keyword>
<accession>A0ABT3P520</accession>
<dbReference type="RefSeq" id="WP_265616543.1">
    <property type="nucleotide sequence ID" value="NZ_JAPFRD010000005.1"/>
</dbReference>
<sequence>MAAIYLIRHGQASFHADDYDKLSALGIEQAAFVGRAMAYQKVVPDAIYRGDLLRHQETAEHSLPEYGEGLDVHIMPQWNEYDHREILARYDERLATPSSTKELLGSHPNPKDAFKQAIMNAMDRWMSGVYDSDYTESWDNFTSRVFDGIEVVRQAVHQASVVYTSGGPISVITCQLLGLPLTDLMKINWMLVNGGITKLIVRGKNRKLALSSLNEHSIFANTADKRFITYT</sequence>
<organism evidence="2 3">
    <name type="scientific">Alteromonas aquimaris</name>
    <dbReference type="NCBI Taxonomy" id="2998417"/>
    <lineage>
        <taxon>Bacteria</taxon>
        <taxon>Pseudomonadati</taxon>
        <taxon>Pseudomonadota</taxon>
        <taxon>Gammaproteobacteria</taxon>
        <taxon>Alteromonadales</taxon>
        <taxon>Alteromonadaceae</taxon>
        <taxon>Alteromonas/Salinimonas group</taxon>
        <taxon>Alteromonas</taxon>
    </lineage>
</organism>
<dbReference type="PANTHER" id="PTHR20935">
    <property type="entry name" value="PHOSPHOGLYCERATE MUTASE-RELATED"/>
    <property type="match status" value="1"/>
</dbReference>
<keyword evidence="3" id="KW-1185">Reference proteome</keyword>
<evidence type="ECO:0000256" key="1">
    <source>
        <dbReference type="ARBA" id="ARBA00022801"/>
    </source>
</evidence>
<dbReference type="PANTHER" id="PTHR20935:SF0">
    <property type="entry name" value="SERINE_THREONINE-PROTEIN PHOSPHATASE PGAM5, MITOCHONDRIAL"/>
    <property type="match status" value="1"/>
</dbReference>
<dbReference type="Proteomes" id="UP001142810">
    <property type="component" value="Unassembled WGS sequence"/>
</dbReference>
<dbReference type="SUPFAM" id="SSF53254">
    <property type="entry name" value="Phosphoglycerate mutase-like"/>
    <property type="match status" value="1"/>
</dbReference>
<proteinExistence type="predicted"/>
<dbReference type="Gene3D" id="3.40.50.1240">
    <property type="entry name" value="Phosphoglycerate mutase-like"/>
    <property type="match status" value="1"/>
</dbReference>
<evidence type="ECO:0000313" key="3">
    <source>
        <dbReference type="Proteomes" id="UP001142810"/>
    </source>
</evidence>
<dbReference type="InterPro" id="IPR013078">
    <property type="entry name" value="His_Pase_superF_clade-1"/>
</dbReference>
<dbReference type="CDD" id="cd07067">
    <property type="entry name" value="HP_PGM_like"/>
    <property type="match status" value="1"/>
</dbReference>
<protein>
    <submittedName>
        <fullName evidence="2">Histidine phosphatase family protein</fullName>
    </submittedName>
</protein>
<reference evidence="2" key="1">
    <citation type="submission" date="2022-11" db="EMBL/GenBank/DDBJ databases">
        <title>Alteromonas sp. nov., isolated from sea water of the Qingdao.</title>
        <authorList>
            <person name="Wang Q."/>
        </authorList>
    </citation>
    <scope>NUCLEOTIDE SEQUENCE</scope>
    <source>
        <strain evidence="2">ASW11-7</strain>
    </source>
</reference>
<dbReference type="Pfam" id="PF00300">
    <property type="entry name" value="His_Phos_1"/>
    <property type="match status" value="1"/>
</dbReference>